<evidence type="ECO:0000313" key="3">
    <source>
        <dbReference type="Proteomes" id="UP000324222"/>
    </source>
</evidence>
<protein>
    <submittedName>
        <fullName evidence="2">Uncharacterized protein</fullName>
    </submittedName>
</protein>
<evidence type="ECO:0000256" key="1">
    <source>
        <dbReference type="SAM" id="MobiDB-lite"/>
    </source>
</evidence>
<comment type="caution">
    <text evidence="2">The sequence shown here is derived from an EMBL/GenBank/DDBJ whole genome shotgun (WGS) entry which is preliminary data.</text>
</comment>
<dbReference type="EMBL" id="VSRR010080944">
    <property type="protein sequence ID" value="MPC89413.1"/>
    <property type="molecule type" value="Genomic_DNA"/>
</dbReference>
<dbReference type="AlphaFoldDB" id="A0A5B7J4L0"/>
<evidence type="ECO:0000313" key="2">
    <source>
        <dbReference type="EMBL" id="MPC89413.1"/>
    </source>
</evidence>
<gene>
    <name evidence="2" type="ORF">E2C01_084357</name>
</gene>
<feature type="region of interest" description="Disordered" evidence="1">
    <location>
        <begin position="64"/>
        <end position="90"/>
    </location>
</feature>
<keyword evidence="3" id="KW-1185">Reference proteome</keyword>
<proteinExistence type="predicted"/>
<dbReference type="Proteomes" id="UP000324222">
    <property type="component" value="Unassembled WGS sequence"/>
</dbReference>
<reference evidence="2 3" key="1">
    <citation type="submission" date="2019-05" db="EMBL/GenBank/DDBJ databases">
        <title>Another draft genome of Portunus trituberculatus and its Hox gene families provides insights of decapod evolution.</title>
        <authorList>
            <person name="Jeong J.-H."/>
            <person name="Song I."/>
            <person name="Kim S."/>
            <person name="Choi T."/>
            <person name="Kim D."/>
            <person name="Ryu S."/>
            <person name="Kim W."/>
        </authorList>
    </citation>
    <scope>NUCLEOTIDE SEQUENCE [LARGE SCALE GENOMIC DNA]</scope>
    <source>
        <tissue evidence="2">Muscle</tissue>
    </source>
</reference>
<name>A0A5B7J4L0_PORTR</name>
<accession>A0A5B7J4L0</accession>
<organism evidence="2 3">
    <name type="scientific">Portunus trituberculatus</name>
    <name type="common">Swimming crab</name>
    <name type="synonym">Neptunus trituberculatus</name>
    <dbReference type="NCBI Taxonomy" id="210409"/>
    <lineage>
        <taxon>Eukaryota</taxon>
        <taxon>Metazoa</taxon>
        <taxon>Ecdysozoa</taxon>
        <taxon>Arthropoda</taxon>
        <taxon>Crustacea</taxon>
        <taxon>Multicrustacea</taxon>
        <taxon>Malacostraca</taxon>
        <taxon>Eumalacostraca</taxon>
        <taxon>Eucarida</taxon>
        <taxon>Decapoda</taxon>
        <taxon>Pleocyemata</taxon>
        <taxon>Brachyura</taxon>
        <taxon>Eubrachyura</taxon>
        <taxon>Portunoidea</taxon>
        <taxon>Portunidae</taxon>
        <taxon>Portuninae</taxon>
        <taxon>Portunus</taxon>
    </lineage>
</organism>
<feature type="region of interest" description="Disordered" evidence="1">
    <location>
        <begin position="137"/>
        <end position="171"/>
    </location>
</feature>
<sequence length="171" mass="18343">MLPCSGCDSGSGGDGVGNVRCLRWRHVLCTGAPRCAAIAVGSLKRRVEAVLTPRPTTRAWSVKDADPPLVKTPPRLSHAGTQRRASLGRRVRPTRVAWSDANLGNASLLPSLTQPKLGRLQPSCRDVTRRHHCWRDGVTHIRGGGDDSGENEAPAQSLYPRPALLPGGHGR</sequence>